<sequence>MDDIREEIWEILRKIQESSGCHVKYMKKLESLYKKSDIEDFTEAFTYILQIVFSKNSSSKEKRTILALQFLTSFLAQIKVITKDDDDDDDLLDTLSEDSPPDFFTNMITYSLKFIGLTSQDHRINSCKFINMSLDKIGHAATLDNDLCDKIQEGMLERLWDTKYEVKSQAVKALTRLQDPESKYCPVIKNFLELLRNVNSKLRNDVLTVIAGNAITIPHMISRMRDSDPTVRLTAYTKLSRVSIKRIKIVDRQLILNCGLTEKEESIRKCFVNSLLPNWVLGNRGDYLAFLNCLKYDGDEADMYNTDKLIKETLKLMLRDVPVGDMLKCLSLKEDTKLPERPLTYELSVLWCTVVKHMRLVEGDTMAIFNENITSLTLLCNYIERFLLDNSKELEVLDRTFILYNLFEIAEGYDFSDVIGRNTLRELLLVYLQTPDRPFKLTEFAVRMLYKVLLKKDDFITTICNVLLNYQERFEEFSSQETASSIKLKEEAKYNCLCLDVVMAALKVKEISSMDPFLRRIFDEFVVPLLKSSNEEVHGKLVDCVALYMLIDEKLAKEHLKFICFPILCYKATSNYNQHVLVSSINAICDLYRVWGTSLYNEQDSPNTNNEKSTNRRRLYSSSDESEENQDRVFGMQLKIDKIVEMILDISDDESNEIKEASLLALKKLIVANYPVSPALFTRLILKYYNPLTFKSSSCCKYIISDIITVLPQCKNMFATFSESIIPIFRGVVNAPSNSPLRTVDGNNLTKFLGSMLQAQSDKNPDVIWSDLIFTMIKEARSCKNNAMVSFISKMVLQMELKSLNASVIKEIKVQCDALLETTKLDKFTGKNFAKFNENLDKLMRNENDSNPTDSCNNIDNTRINNGVLKKTREIIIPLKNLSISETQSDNSDISSTEQVSEEEINNSNSKISKDSTCKDKEDKEEEETGNNSQKRKSKCDESSDDSNIVQSSQDSYITRGLVRSNLNGKRRKAVQNVQLSDDADVIPATQEEATINGARRRVTRSSAKSRNLDKRKDKIDDLQPKTKKAKIKSK</sequence>
<evidence type="ECO:0000313" key="11">
    <source>
        <dbReference type="Proteomes" id="UP001153712"/>
    </source>
</evidence>
<reference evidence="10" key="1">
    <citation type="submission" date="2022-01" db="EMBL/GenBank/DDBJ databases">
        <authorList>
            <person name="King R."/>
        </authorList>
    </citation>
    <scope>NUCLEOTIDE SEQUENCE</scope>
</reference>
<keyword evidence="5" id="KW-0498">Mitosis</keyword>
<dbReference type="AlphaFoldDB" id="A0A9N9XJE1"/>
<evidence type="ECO:0000256" key="7">
    <source>
        <dbReference type="ARBA" id="ARBA00023306"/>
    </source>
</evidence>
<dbReference type="InterPro" id="IPR027165">
    <property type="entry name" value="CND3"/>
</dbReference>
<name>A0A9N9XJE1_PHYSR</name>
<gene>
    <name evidence="10" type="ORF">PHYEVI_LOCUS2619</name>
</gene>
<dbReference type="Proteomes" id="UP001153712">
    <property type="component" value="Chromosome 11"/>
</dbReference>
<dbReference type="PANTHER" id="PTHR14418:SF5">
    <property type="entry name" value="CONDENSIN COMPLEX SUBUNIT 3"/>
    <property type="match status" value="1"/>
</dbReference>
<proteinExistence type="inferred from homology"/>
<dbReference type="Pfam" id="PF12719">
    <property type="entry name" value="Cnd3"/>
    <property type="match status" value="1"/>
</dbReference>
<evidence type="ECO:0000256" key="1">
    <source>
        <dbReference type="ARBA" id="ARBA00004286"/>
    </source>
</evidence>
<evidence type="ECO:0000256" key="4">
    <source>
        <dbReference type="ARBA" id="ARBA00022618"/>
    </source>
</evidence>
<protein>
    <recommendedName>
        <fullName evidence="9">Nuclear condensin complex subunit 3 C-terminal domain-containing protein</fullName>
    </recommendedName>
</protein>
<feature type="compositionally biased region" description="Basic and acidic residues" evidence="8">
    <location>
        <begin position="1011"/>
        <end position="1025"/>
    </location>
</feature>
<evidence type="ECO:0000256" key="8">
    <source>
        <dbReference type="SAM" id="MobiDB-lite"/>
    </source>
</evidence>
<dbReference type="GO" id="GO:0051301">
    <property type="term" value="P:cell division"/>
    <property type="evidence" value="ECO:0007669"/>
    <property type="project" value="UniProtKB-KW"/>
</dbReference>
<comment type="subcellular location">
    <subcellularLocation>
        <location evidence="1">Chromosome</location>
    </subcellularLocation>
</comment>
<dbReference type="PANTHER" id="PTHR14418">
    <property type="entry name" value="CONDENSIN COMPLEX SUBUNIT 3-RELATED"/>
    <property type="match status" value="1"/>
</dbReference>
<keyword evidence="4" id="KW-0132">Cell division</keyword>
<dbReference type="InterPro" id="IPR025977">
    <property type="entry name" value="Cnd3_C"/>
</dbReference>
<dbReference type="Gene3D" id="1.25.10.10">
    <property type="entry name" value="Leucine-rich Repeat Variant"/>
    <property type="match status" value="1"/>
</dbReference>
<keyword evidence="6" id="KW-0226">DNA condensation</keyword>
<evidence type="ECO:0000256" key="2">
    <source>
        <dbReference type="ARBA" id="ARBA00006533"/>
    </source>
</evidence>
<feature type="compositionally biased region" description="Basic and acidic residues" evidence="8">
    <location>
        <begin position="912"/>
        <end position="922"/>
    </location>
</feature>
<dbReference type="InterPro" id="IPR016024">
    <property type="entry name" value="ARM-type_fold"/>
</dbReference>
<dbReference type="InterPro" id="IPR011989">
    <property type="entry name" value="ARM-like"/>
</dbReference>
<evidence type="ECO:0000256" key="6">
    <source>
        <dbReference type="ARBA" id="ARBA00023067"/>
    </source>
</evidence>
<dbReference type="SUPFAM" id="SSF48371">
    <property type="entry name" value="ARM repeat"/>
    <property type="match status" value="1"/>
</dbReference>
<accession>A0A9N9XJE1</accession>
<dbReference type="GO" id="GO:0000796">
    <property type="term" value="C:condensin complex"/>
    <property type="evidence" value="ECO:0007669"/>
    <property type="project" value="InterPro"/>
</dbReference>
<evidence type="ECO:0000259" key="9">
    <source>
        <dbReference type="Pfam" id="PF12719"/>
    </source>
</evidence>
<feature type="region of interest" description="Disordered" evidence="8">
    <location>
        <begin position="887"/>
        <end position="954"/>
    </location>
</feature>
<feature type="region of interest" description="Disordered" evidence="8">
    <location>
        <begin position="604"/>
        <end position="630"/>
    </location>
</feature>
<keyword evidence="3" id="KW-0158">Chromosome</keyword>
<keyword evidence="7" id="KW-0131">Cell cycle</keyword>
<dbReference type="GO" id="GO:0005737">
    <property type="term" value="C:cytoplasm"/>
    <property type="evidence" value="ECO:0007669"/>
    <property type="project" value="TreeGrafter"/>
</dbReference>
<keyword evidence="11" id="KW-1185">Reference proteome</keyword>
<evidence type="ECO:0000313" key="10">
    <source>
        <dbReference type="EMBL" id="CAG9856193.1"/>
    </source>
</evidence>
<evidence type="ECO:0000256" key="5">
    <source>
        <dbReference type="ARBA" id="ARBA00022776"/>
    </source>
</evidence>
<dbReference type="OrthoDB" id="27187at2759"/>
<feature type="domain" description="Nuclear condensin complex subunit 3 C-terminal" evidence="9">
    <location>
        <begin position="498"/>
        <end position="800"/>
    </location>
</feature>
<feature type="region of interest" description="Disordered" evidence="8">
    <location>
        <begin position="997"/>
        <end position="1035"/>
    </location>
</feature>
<feature type="compositionally biased region" description="Polar residues" evidence="8">
    <location>
        <begin position="887"/>
        <end position="899"/>
    </location>
</feature>
<organism evidence="10 11">
    <name type="scientific">Phyllotreta striolata</name>
    <name type="common">Striped flea beetle</name>
    <name type="synonym">Crioceris striolata</name>
    <dbReference type="NCBI Taxonomy" id="444603"/>
    <lineage>
        <taxon>Eukaryota</taxon>
        <taxon>Metazoa</taxon>
        <taxon>Ecdysozoa</taxon>
        <taxon>Arthropoda</taxon>
        <taxon>Hexapoda</taxon>
        <taxon>Insecta</taxon>
        <taxon>Pterygota</taxon>
        <taxon>Neoptera</taxon>
        <taxon>Endopterygota</taxon>
        <taxon>Coleoptera</taxon>
        <taxon>Polyphaga</taxon>
        <taxon>Cucujiformia</taxon>
        <taxon>Chrysomeloidea</taxon>
        <taxon>Chrysomelidae</taxon>
        <taxon>Galerucinae</taxon>
        <taxon>Alticini</taxon>
        <taxon>Phyllotreta</taxon>
    </lineage>
</organism>
<feature type="compositionally biased region" description="Basic residues" evidence="8">
    <location>
        <begin position="1026"/>
        <end position="1035"/>
    </location>
</feature>
<evidence type="ECO:0000256" key="3">
    <source>
        <dbReference type="ARBA" id="ARBA00022454"/>
    </source>
</evidence>
<dbReference type="EMBL" id="OU900104">
    <property type="protein sequence ID" value="CAG9856193.1"/>
    <property type="molecule type" value="Genomic_DNA"/>
</dbReference>
<dbReference type="GO" id="GO:0000793">
    <property type="term" value="C:condensed chromosome"/>
    <property type="evidence" value="ECO:0007669"/>
    <property type="project" value="TreeGrafter"/>
</dbReference>
<comment type="similarity">
    <text evidence="2">Belongs to the CND3 (condensin subunit 3) family.</text>
</comment>
<dbReference type="GO" id="GO:0007076">
    <property type="term" value="P:mitotic chromosome condensation"/>
    <property type="evidence" value="ECO:0007669"/>
    <property type="project" value="InterPro"/>
</dbReference>